<protein>
    <recommendedName>
        <fullName evidence="7">Small ribosomal subunit protein mS29</fullName>
    </recommendedName>
</protein>
<evidence type="ECO:0000313" key="10">
    <source>
        <dbReference type="Proteomes" id="UP000008837"/>
    </source>
</evidence>
<dbReference type="OrthoDB" id="274828at2759"/>
<name>A8Q3K7_MALGO</name>
<evidence type="ECO:0000256" key="2">
    <source>
        <dbReference type="ARBA" id="ARBA00009863"/>
    </source>
</evidence>
<evidence type="ECO:0000313" key="9">
    <source>
        <dbReference type="EMBL" id="EDP43424.1"/>
    </source>
</evidence>
<dbReference type="GeneID" id="5854945"/>
<keyword evidence="4" id="KW-0689">Ribosomal protein</keyword>
<evidence type="ECO:0000256" key="3">
    <source>
        <dbReference type="ARBA" id="ARBA00022946"/>
    </source>
</evidence>
<sequence length="471" mass="51838">MALRAGLTSRQTSSQLSKSTQHYQARPDMSDLHTLQAGVLDECARGDVLAWSKRTLAAFEAFGMPRELIRKQALQPRPRTIVRATTHDVLRLCNDAQENVSRHLLVGEPGCGKSMYLLQAVAHALESGWAVLYVPRCIDLINSSSAYMYSPSFATYLQPDIAAHMLQALLKVNGEILRRIETEGIQVEGTTVPKGSLEQVVQRALAEDNAHLRQLSLEHVIRTLAAQKDVPFLVALDDIQAFFMTSKYRDPDFVPLEAYELAVPRALLELVLAPPKDKESGLQRGAVLTALSSTHAEFPPSTELLKALQASTSIPDAPVPWPRLFSTVSCRGSATRVPEPHAYSKVHDTHLAFAQASAFQPVDVGQRLDRTEAASLLDLLHRERAIWTVPNDEGVYWPKLVESHGKYCFPFEKSWRSTAHVVAYKIVAHSPSPSALTVHQPPIPPPDVSIAVSWLAPSLCALAHCASCLPQ</sequence>
<dbReference type="InterPro" id="IPR019368">
    <property type="entry name" value="Ribosomal_mS29"/>
</dbReference>
<evidence type="ECO:0000256" key="7">
    <source>
        <dbReference type="ARBA" id="ARBA00035140"/>
    </source>
</evidence>
<comment type="subcellular location">
    <subcellularLocation>
        <location evidence="1">Mitochondrion</location>
    </subcellularLocation>
</comment>
<reference evidence="9 10" key="1">
    <citation type="journal article" date="2007" name="Proc. Natl. Acad. Sci. U.S.A.">
        <title>Dandruff-associated Malassezia genomes reveal convergent and divergent virulence traits shared with plant and human fungal pathogens.</title>
        <authorList>
            <person name="Xu J."/>
            <person name="Saunders C.W."/>
            <person name="Hu P."/>
            <person name="Grant R.A."/>
            <person name="Boekhout T."/>
            <person name="Kuramae E.E."/>
            <person name="Kronstad J.W."/>
            <person name="Deangelis Y.M."/>
            <person name="Reeder N.L."/>
            <person name="Johnstone K.R."/>
            <person name="Leland M."/>
            <person name="Fieno A.M."/>
            <person name="Begley W.M."/>
            <person name="Sun Y."/>
            <person name="Lacey M.P."/>
            <person name="Chaudhary T."/>
            <person name="Keough T."/>
            <person name="Chu L."/>
            <person name="Sears R."/>
            <person name="Yuan B."/>
            <person name="Dawson T.L.Jr."/>
        </authorList>
    </citation>
    <scope>NUCLEOTIDE SEQUENCE [LARGE SCALE GENOMIC DNA]</scope>
    <source>
        <strain evidence="10">ATCC MYA-4612 / CBS 7966</strain>
    </source>
</reference>
<keyword evidence="5" id="KW-0496">Mitochondrion</keyword>
<evidence type="ECO:0000256" key="8">
    <source>
        <dbReference type="SAM" id="MobiDB-lite"/>
    </source>
</evidence>
<evidence type="ECO:0000256" key="6">
    <source>
        <dbReference type="ARBA" id="ARBA00023274"/>
    </source>
</evidence>
<dbReference type="VEuPathDB" id="FungiDB:MGL_2434"/>
<evidence type="ECO:0000256" key="4">
    <source>
        <dbReference type="ARBA" id="ARBA00022980"/>
    </source>
</evidence>
<dbReference type="FunCoup" id="A8Q3K7">
    <property type="interactions" value="25"/>
</dbReference>
<accession>A8Q3K7</accession>
<dbReference type="PANTHER" id="PTHR12810:SF0">
    <property type="entry name" value="SMALL RIBOSOMAL SUBUNIT PROTEIN MS29"/>
    <property type="match status" value="1"/>
</dbReference>
<dbReference type="InterPro" id="IPR027417">
    <property type="entry name" value="P-loop_NTPase"/>
</dbReference>
<dbReference type="Proteomes" id="UP000008837">
    <property type="component" value="Unassembled WGS sequence"/>
</dbReference>
<dbReference type="KEGG" id="mgl:MGL_2434"/>
<organism evidence="9 10">
    <name type="scientific">Malassezia globosa (strain ATCC MYA-4612 / CBS 7966)</name>
    <name type="common">Dandruff-associated fungus</name>
    <dbReference type="NCBI Taxonomy" id="425265"/>
    <lineage>
        <taxon>Eukaryota</taxon>
        <taxon>Fungi</taxon>
        <taxon>Dikarya</taxon>
        <taxon>Basidiomycota</taxon>
        <taxon>Ustilaginomycotina</taxon>
        <taxon>Malasseziomycetes</taxon>
        <taxon>Malasseziales</taxon>
        <taxon>Malasseziaceae</taxon>
        <taxon>Malassezia</taxon>
    </lineage>
</organism>
<proteinExistence type="inferred from homology"/>
<dbReference type="STRING" id="425265.A8Q3K7"/>
<comment type="caution">
    <text evidence="9">The sequence shown here is derived from an EMBL/GenBank/DDBJ whole genome shotgun (WGS) entry which is preliminary data.</text>
</comment>
<evidence type="ECO:0000256" key="5">
    <source>
        <dbReference type="ARBA" id="ARBA00023128"/>
    </source>
</evidence>
<dbReference type="PANTHER" id="PTHR12810">
    <property type="entry name" value="MITOCHONDRIAL 28S RIBOSOMAL PROTEIN S29"/>
    <property type="match status" value="1"/>
</dbReference>
<keyword evidence="10" id="KW-1185">Reference proteome</keyword>
<dbReference type="EMBL" id="AAYY01000008">
    <property type="protein sequence ID" value="EDP43424.1"/>
    <property type="molecule type" value="Genomic_DNA"/>
</dbReference>
<dbReference type="InParanoid" id="A8Q3K7"/>
<dbReference type="SUPFAM" id="SSF52540">
    <property type="entry name" value="P-loop containing nucleoside triphosphate hydrolases"/>
    <property type="match status" value="1"/>
</dbReference>
<gene>
    <name evidence="9" type="ORF">MGL_2434</name>
</gene>
<dbReference type="RefSeq" id="XP_001730638.1">
    <property type="nucleotide sequence ID" value="XM_001730586.1"/>
</dbReference>
<dbReference type="GO" id="GO:0003735">
    <property type="term" value="F:structural constituent of ribosome"/>
    <property type="evidence" value="ECO:0007669"/>
    <property type="project" value="TreeGrafter"/>
</dbReference>
<dbReference type="OMA" id="YALDDGW"/>
<feature type="region of interest" description="Disordered" evidence="8">
    <location>
        <begin position="1"/>
        <end position="28"/>
    </location>
</feature>
<keyword evidence="3" id="KW-0809">Transit peptide</keyword>
<dbReference type="Gene3D" id="3.40.50.300">
    <property type="entry name" value="P-loop containing nucleotide triphosphate hydrolases"/>
    <property type="match status" value="1"/>
</dbReference>
<comment type="similarity">
    <text evidence="2">Belongs to the mitochondrion-specific ribosomal protein mS29 family.</text>
</comment>
<evidence type="ECO:0000256" key="1">
    <source>
        <dbReference type="ARBA" id="ARBA00004173"/>
    </source>
</evidence>
<keyword evidence="6" id="KW-0687">Ribonucleoprotein</keyword>
<dbReference type="Pfam" id="PF10236">
    <property type="entry name" value="DAP3"/>
    <property type="match status" value="1"/>
</dbReference>
<dbReference type="AlphaFoldDB" id="A8Q3K7"/>
<dbReference type="GO" id="GO:0005763">
    <property type="term" value="C:mitochondrial small ribosomal subunit"/>
    <property type="evidence" value="ECO:0007669"/>
    <property type="project" value="TreeGrafter"/>
</dbReference>
<feature type="compositionally biased region" description="Polar residues" evidence="8">
    <location>
        <begin position="8"/>
        <end position="23"/>
    </location>
</feature>